<evidence type="ECO:0000313" key="1">
    <source>
        <dbReference type="EMBL" id="KAI9635120.1"/>
    </source>
</evidence>
<dbReference type="PANTHER" id="PTHR34407:SF1">
    <property type="entry name" value="SGNH HYDROLASE-TYPE ESTERASE DOMAIN-CONTAINING PROTEIN"/>
    <property type="match status" value="1"/>
</dbReference>
<dbReference type="AlphaFoldDB" id="A0AA38H785"/>
<dbReference type="RefSeq" id="XP_052944897.1">
    <property type="nucleotide sequence ID" value="XM_053092616.1"/>
</dbReference>
<evidence type="ECO:0000313" key="2">
    <source>
        <dbReference type="Proteomes" id="UP001164286"/>
    </source>
</evidence>
<sequence>MLREVKLKEDEPQWLQNMKYGQTYGISNKIWTIVSGCLVLFTFSRLVLSSTDPVSLYASPDSLITAADYLNASASDPPPFAFCPVFGPGDAIGEKRGQWGLLRSRLHMGSGARVQKVIQKGLAGEAVTISVLGGSISACHGAGDDVVSPTCYPSRIFDWWNNIFPHPASQLTNGAVRKADSSYFGYCSMHHLPDQTDLIILEFDASDPNDPAWMNHFELLVRSLLVRPDAPAVIILGHFSPQIHSQNGFAGPELLHTVVAQFYDVPHISVKGLIYNPYMSDPEGQRKLYYADPVLANRDGHQLIADVVTSYLQSQICAGWAAMMGHGFDVPYMGNEGVATNEEEEKELEHKSSHTRVPQAMLSDRPSDILKFREVEPFCVTANDILNPLPPSEFSDGSWLAFHPKTGKGANEEDKHYWYAEEGGAKIRVPILLSAGDVTIHYIQTPSDEPLGNVECWVDDNVANAMTLRGNADVHGLTATLTKIDTGVSAGPHYVECVLQGEEGKTTAPFKILGIFGT</sequence>
<gene>
    <name evidence="1" type="ORF">MKK02DRAFT_43800</name>
</gene>
<evidence type="ECO:0008006" key="3">
    <source>
        <dbReference type="Google" id="ProtNLM"/>
    </source>
</evidence>
<dbReference type="GeneID" id="77731821"/>
<dbReference type="CDD" id="cd00229">
    <property type="entry name" value="SGNH_hydrolase"/>
    <property type="match status" value="1"/>
</dbReference>
<dbReference type="PANTHER" id="PTHR34407">
    <property type="entry name" value="EXPRESSED PROTEIN"/>
    <property type="match status" value="1"/>
</dbReference>
<keyword evidence="2" id="KW-1185">Reference proteome</keyword>
<dbReference type="EMBL" id="JAKWFO010000005">
    <property type="protein sequence ID" value="KAI9635120.1"/>
    <property type="molecule type" value="Genomic_DNA"/>
</dbReference>
<accession>A0AA38H785</accession>
<dbReference type="Proteomes" id="UP001164286">
    <property type="component" value="Unassembled WGS sequence"/>
</dbReference>
<organism evidence="1 2">
    <name type="scientific">Dioszegia hungarica</name>
    <dbReference type="NCBI Taxonomy" id="4972"/>
    <lineage>
        <taxon>Eukaryota</taxon>
        <taxon>Fungi</taxon>
        <taxon>Dikarya</taxon>
        <taxon>Basidiomycota</taxon>
        <taxon>Agaricomycotina</taxon>
        <taxon>Tremellomycetes</taxon>
        <taxon>Tremellales</taxon>
        <taxon>Bulleribasidiaceae</taxon>
        <taxon>Dioszegia</taxon>
    </lineage>
</organism>
<comment type="caution">
    <text evidence="1">The sequence shown here is derived from an EMBL/GenBank/DDBJ whole genome shotgun (WGS) entry which is preliminary data.</text>
</comment>
<reference evidence="1" key="1">
    <citation type="journal article" date="2022" name="G3 (Bethesda)">
        <title>High quality genome of the basidiomycete yeast Dioszegia hungarica PDD-24b-2 isolated from cloud water.</title>
        <authorList>
            <person name="Jarrige D."/>
            <person name="Haridas S."/>
            <person name="Bleykasten-Grosshans C."/>
            <person name="Joly M."/>
            <person name="Nadalig T."/>
            <person name="Sancelme M."/>
            <person name="Vuilleumier S."/>
            <person name="Grigoriev I.V."/>
            <person name="Amato P."/>
            <person name="Bringel F."/>
        </authorList>
    </citation>
    <scope>NUCLEOTIDE SEQUENCE</scope>
    <source>
        <strain evidence="1">PDD-24b-2</strain>
    </source>
</reference>
<proteinExistence type="predicted"/>
<name>A0AA38H785_9TREE</name>
<protein>
    <recommendedName>
        <fullName evidence="3">Capsular associated protein</fullName>
    </recommendedName>
</protein>
<dbReference type="SUPFAM" id="SSF52266">
    <property type="entry name" value="SGNH hydrolase"/>
    <property type="match status" value="1"/>
</dbReference>